<feature type="domain" description="DnaB/C C-terminal" evidence="2">
    <location>
        <begin position="129"/>
        <end position="201"/>
    </location>
</feature>
<dbReference type="EMBL" id="JAUSUD010000001">
    <property type="protein sequence ID" value="MDQ0228789.1"/>
    <property type="molecule type" value="Genomic_DNA"/>
</dbReference>
<dbReference type="Proteomes" id="UP001234495">
    <property type="component" value="Unassembled WGS sequence"/>
</dbReference>
<name>A0ABT9Z948_9BACI</name>
<organism evidence="4 5">
    <name type="scientific">Metabacillus malikii</name>
    <dbReference type="NCBI Taxonomy" id="1504265"/>
    <lineage>
        <taxon>Bacteria</taxon>
        <taxon>Bacillati</taxon>
        <taxon>Bacillota</taxon>
        <taxon>Bacilli</taxon>
        <taxon>Bacillales</taxon>
        <taxon>Bacillaceae</taxon>
        <taxon>Metabacillus</taxon>
    </lineage>
</organism>
<dbReference type="SUPFAM" id="SSF158499">
    <property type="entry name" value="DnaD domain-like"/>
    <property type="match status" value="1"/>
</dbReference>
<dbReference type="Pfam" id="PF07261">
    <property type="entry name" value="DnaB_2"/>
    <property type="match status" value="1"/>
</dbReference>
<dbReference type="PANTHER" id="PTHR37293">
    <property type="entry name" value="PHAGE REPLICATION PROTEIN-RELATED"/>
    <property type="match status" value="1"/>
</dbReference>
<evidence type="ECO:0000256" key="1">
    <source>
        <dbReference type="ARBA" id="ARBA00093462"/>
    </source>
</evidence>
<dbReference type="Gene3D" id="1.10.10.630">
    <property type="entry name" value="DnaD domain-like"/>
    <property type="match status" value="1"/>
</dbReference>
<evidence type="ECO:0000259" key="3">
    <source>
        <dbReference type="Pfam" id="PF21984"/>
    </source>
</evidence>
<sequence length="235" mass="27836">MNREHFIYLQETGSMSIPVILIQYYTKLGLTEEEFMVILQVQSFKQIGNHFPTPTQLSEHMSISTSTCTSLLRSLIQRGFLSIEECEENTILFENYSLKPLWDKLFNYLSQAQHQEAKEQSEEAEESLYTIFENEFGRPLSPIECETLSIWIDQEDYDPIIIKAALREAVMSGKLNFRYIDRILFEWKKNGIKTIEQARNHSKKFRQHQLKQTNEIDNNQEGYKRKVPFYNWLES</sequence>
<dbReference type="InterPro" id="IPR053162">
    <property type="entry name" value="DnaD"/>
</dbReference>
<dbReference type="InterPro" id="IPR006343">
    <property type="entry name" value="DnaB/C_C"/>
</dbReference>
<proteinExistence type="inferred from homology"/>
<dbReference type="RefSeq" id="WP_307335443.1">
    <property type="nucleotide sequence ID" value="NZ_JAUSUD010000001.1"/>
</dbReference>
<dbReference type="InterPro" id="IPR034829">
    <property type="entry name" value="DnaD-like_sf"/>
</dbReference>
<dbReference type="Pfam" id="PF21984">
    <property type="entry name" value="DnaD_N"/>
    <property type="match status" value="1"/>
</dbReference>
<accession>A0ABT9Z948</accession>
<dbReference type="InterPro" id="IPR036388">
    <property type="entry name" value="WH-like_DNA-bd_sf"/>
</dbReference>
<evidence type="ECO:0000313" key="5">
    <source>
        <dbReference type="Proteomes" id="UP001234495"/>
    </source>
</evidence>
<dbReference type="InterPro" id="IPR053843">
    <property type="entry name" value="DnaD_N"/>
</dbReference>
<dbReference type="InterPro" id="IPR036390">
    <property type="entry name" value="WH_DNA-bd_sf"/>
</dbReference>
<evidence type="ECO:0000313" key="4">
    <source>
        <dbReference type="EMBL" id="MDQ0228789.1"/>
    </source>
</evidence>
<comment type="caution">
    <text evidence="4">The sequence shown here is derived from an EMBL/GenBank/DDBJ whole genome shotgun (WGS) entry which is preliminary data.</text>
</comment>
<feature type="domain" description="DnaD N-terminal" evidence="3">
    <location>
        <begin position="17"/>
        <end position="115"/>
    </location>
</feature>
<evidence type="ECO:0000259" key="2">
    <source>
        <dbReference type="Pfam" id="PF07261"/>
    </source>
</evidence>
<dbReference type="SUPFAM" id="SSF46785">
    <property type="entry name" value="Winged helix' DNA-binding domain"/>
    <property type="match status" value="1"/>
</dbReference>
<keyword evidence="5" id="KW-1185">Reference proteome</keyword>
<protein>
    <submittedName>
        <fullName evidence="4">DNA replication protein</fullName>
    </submittedName>
</protein>
<dbReference type="PANTHER" id="PTHR37293:SF6">
    <property type="entry name" value="DNA REPLICATION PROTEIN DNAD"/>
    <property type="match status" value="1"/>
</dbReference>
<comment type="similarity">
    <text evidence="1">Belongs to the DnaB/DnaD family.</text>
</comment>
<reference evidence="4 5" key="1">
    <citation type="submission" date="2023-07" db="EMBL/GenBank/DDBJ databases">
        <title>Genomic Encyclopedia of Type Strains, Phase IV (KMG-IV): sequencing the most valuable type-strain genomes for metagenomic binning, comparative biology and taxonomic classification.</title>
        <authorList>
            <person name="Goeker M."/>
        </authorList>
    </citation>
    <scope>NUCLEOTIDE SEQUENCE [LARGE SCALE GENOMIC DNA]</scope>
    <source>
        <strain evidence="4 5">DSM 29005</strain>
    </source>
</reference>
<dbReference type="NCBIfam" id="TIGR01446">
    <property type="entry name" value="DnaD_dom"/>
    <property type="match status" value="1"/>
</dbReference>
<gene>
    <name evidence="4" type="ORF">J2S19_000039</name>
</gene>
<dbReference type="Gene3D" id="1.10.10.10">
    <property type="entry name" value="Winged helix-like DNA-binding domain superfamily/Winged helix DNA-binding domain"/>
    <property type="match status" value="1"/>
</dbReference>